<keyword evidence="5 7" id="KW-1133">Transmembrane helix</keyword>
<dbReference type="NCBIfam" id="TIGR00797">
    <property type="entry name" value="matE"/>
    <property type="match status" value="1"/>
</dbReference>
<dbReference type="PANTHER" id="PTHR11206">
    <property type="entry name" value="MULTIDRUG RESISTANCE PROTEIN"/>
    <property type="match status" value="1"/>
</dbReference>
<feature type="transmembrane region" description="Helical" evidence="7">
    <location>
        <begin position="244"/>
        <end position="262"/>
    </location>
</feature>
<keyword evidence="8" id="KW-1185">Reference proteome</keyword>
<dbReference type="PaxDb" id="3635-A0A1U8LGC5"/>
<feature type="transmembrane region" description="Helical" evidence="7">
    <location>
        <begin position="204"/>
        <end position="223"/>
    </location>
</feature>
<dbReference type="KEGG" id="ghi:107927153"/>
<feature type="transmembrane region" description="Helical" evidence="7">
    <location>
        <begin position="21"/>
        <end position="41"/>
    </location>
</feature>
<dbReference type="OrthoDB" id="2126698at2759"/>
<keyword evidence="3" id="KW-0813">Transport</keyword>
<organism evidence="8 9">
    <name type="scientific">Gossypium hirsutum</name>
    <name type="common">Upland cotton</name>
    <name type="synonym">Gossypium mexicanum</name>
    <dbReference type="NCBI Taxonomy" id="3635"/>
    <lineage>
        <taxon>Eukaryota</taxon>
        <taxon>Viridiplantae</taxon>
        <taxon>Streptophyta</taxon>
        <taxon>Embryophyta</taxon>
        <taxon>Tracheophyta</taxon>
        <taxon>Spermatophyta</taxon>
        <taxon>Magnoliopsida</taxon>
        <taxon>eudicotyledons</taxon>
        <taxon>Gunneridae</taxon>
        <taxon>Pentapetalae</taxon>
        <taxon>rosids</taxon>
        <taxon>malvids</taxon>
        <taxon>Malvales</taxon>
        <taxon>Malvaceae</taxon>
        <taxon>Malvoideae</taxon>
        <taxon>Gossypium</taxon>
    </lineage>
</organism>
<comment type="similarity">
    <text evidence="2 7">Belongs to the multi antimicrobial extrusion (MATE) (TC 2.A.66.1) family.</text>
</comment>
<feature type="transmembrane region" description="Helical" evidence="7">
    <location>
        <begin position="169"/>
        <end position="192"/>
    </location>
</feature>
<protein>
    <recommendedName>
        <fullName evidence="7">Protein DETOXIFICATION</fullName>
    </recommendedName>
    <alternativeName>
        <fullName evidence="7">Multidrug and toxic compound extrusion protein</fullName>
    </alternativeName>
</protein>
<dbReference type="InterPro" id="IPR002528">
    <property type="entry name" value="MATE_fam"/>
</dbReference>
<feature type="transmembrane region" description="Helical" evidence="7">
    <location>
        <begin position="325"/>
        <end position="349"/>
    </location>
</feature>
<evidence type="ECO:0000256" key="7">
    <source>
        <dbReference type="RuleBase" id="RU004914"/>
    </source>
</evidence>
<feature type="transmembrane region" description="Helical" evidence="7">
    <location>
        <begin position="100"/>
        <end position="123"/>
    </location>
</feature>
<dbReference type="Proteomes" id="UP000818029">
    <property type="component" value="Chromosome A12"/>
</dbReference>
<evidence type="ECO:0000256" key="1">
    <source>
        <dbReference type="ARBA" id="ARBA00004141"/>
    </source>
</evidence>
<feature type="transmembrane region" description="Helical" evidence="7">
    <location>
        <begin position="282"/>
        <end position="304"/>
    </location>
</feature>
<dbReference type="GO" id="GO:0022857">
    <property type="term" value="F:transmembrane transporter activity"/>
    <property type="evidence" value="ECO:0000318"/>
    <property type="project" value="GO_Central"/>
</dbReference>
<dbReference type="STRING" id="3635.A0A1U8LGC5"/>
<proteinExistence type="inferred from homology"/>
<keyword evidence="6 7" id="KW-0472">Membrane</keyword>
<dbReference type="GO" id="GO:1990961">
    <property type="term" value="P:xenobiotic detoxification by transmembrane export across the plasma membrane"/>
    <property type="evidence" value="ECO:0007669"/>
    <property type="project" value="InterPro"/>
</dbReference>
<dbReference type="GO" id="GO:0015297">
    <property type="term" value="F:antiporter activity"/>
    <property type="evidence" value="ECO:0007669"/>
    <property type="project" value="InterPro"/>
</dbReference>
<evidence type="ECO:0000256" key="3">
    <source>
        <dbReference type="ARBA" id="ARBA00022448"/>
    </source>
</evidence>
<evidence type="ECO:0000256" key="6">
    <source>
        <dbReference type="ARBA" id="ARBA00023136"/>
    </source>
</evidence>
<feature type="transmembrane region" description="Helical" evidence="7">
    <location>
        <begin position="427"/>
        <end position="450"/>
    </location>
</feature>
<evidence type="ECO:0000256" key="5">
    <source>
        <dbReference type="ARBA" id="ARBA00022989"/>
    </source>
</evidence>
<name>A0A1U8LGC5_GOSHI</name>
<keyword evidence="4 7" id="KW-0812">Transmembrane</keyword>
<evidence type="ECO:0000256" key="2">
    <source>
        <dbReference type="ARBA" id="ARBA00010199"/>
    </source>
</evidence>
<reference evidence="9" key="2">
    <citation type="submission" date="2025-08" db="UniProtKB">
        <authorList>
            <consortium name="RefSeq"/>
        </authorList>
    </citation>
    <scope>IDENTIFICATION</scope>
</reference>
<dbReference type="GO" id="GO:0042910">
    <property type="term" value="F:xenobiotic transmembrane transporter activity"/>
    <property type="evidence" value="ECO:0007669"/>
    <property type="project" value="InterPro"/>
</dbReference>
<dbReference type="AlphaFoldDB" id="A0A1U8LGC5"/>
<dbReference type="SMR" id="A0A1U8LGC5"/>
<evidence type="ECO:0000313" key="9">
    <source>
        <dbReference type="RefSeq" id="XP_016713656.1"/>
    </source>
</evidence>
<dbReference type="GeneID" id="107927153"/>
<sequence>MDELLLGKREGRRWGLFLEEFKKVSSVAVPFMAVAVSQYLLQAVSVMMAGHLGQLSLSAVAIATSFCNVTGFSLLLGFAGAMETLCGQAYGAKQYQKFGSYTYCAIMCLIPICLPVCLLWVFMDKLLVLTGQDPEIAKVAWRYGIWLIPALFPYSILQSQVRYFHTQSLILPMLFVSLATLCFHVPVCWVLVFKSGLENTGAALSIGLSYCLNVILLGFYMRYSASCEKTRCFILKDVFSSVKHFFRFGIPSAVMLCLEWWSFEILILLSGLLPDAELQTSVISICFTSSSLHYYIPFGISVAASTRVSNELGGGNPEAAQISTLVVLLVTLTEAVIASVSLFCCRHIFGYAYSDDKEVVNNVAKMVPLMCLSIIMDSLHVVLAGIVRGIGWQHIGAYANLGAYYLVGIPMGVLGAFVWHWRGEGLWLGMLCGSTVQGILLALVSIFTNWKNQAIMARERMLDGTHVHGSF</sequence>
<feature type="transmembrane region" description="Helical" evidence="7">
    <location>
        <begin position="369"/>
        <end position="390"/>
    </location>
</feature>
<dbReference type="InterPro" id="IPR045069">
    <property type="entry name" value="MATE_euk"/>
</dbReference>
<reference evidence="8" key="1">
    <citation type="journal article" date="2020" name="Nat. Genet.">
        <title>Genomic diversifications of five Gossypium allopolyploid species and their impact on cotton improvement.</title>
        <authorList>
            <person name="Chen Z.J."/>
            <person name="Sreedasyam A."/>
            <person name="Ando A."/>
            <person name="Song Q."/>
            <person name="De Santiago L.M."/>
            <person name="Hulse-Kemp A.M."/>
            <person name="Ding M."/>
            <person name="Ye W."/>
            <person name="Kirkbride R.C."/>
            <person name="Jenkins J."/>
            <person name="Plott C."/>
            <person name="Lovell J."/>
            <person name="Lin Y.M."/>
            <person name="Vaughn R."/>
            <person name="Liu B."/>
            <person name="Simpson S."/>
            <person name="Scheffler B.E."/>
            <person name="Wen L."/>
            <person name="Saski C.A."/>
            <person name="Grover C.E."/>
            <person name="Hu G."/>
            <person name="Conover J.L."/>
            <person name="Carlson J.W."/>
            <person name="Shu S."/>
            <person name="Boston L.B."/>
            <person name="Williams M."/>
            <person name="Peterson D.G."/>
            <person name="McGee K."/>
            <person name="Jones D.C."/>
            <person name="Wendel J.F."/>
            <person name="Stelly D.M."/>
            <person name="Grimwood J."/>
            <person name="Schmutz J."/>
        </authorList>
    </citation>
    <scope>NUCLEOTIDE SEQUENCE [LARGE SCALE GENOMIC DNA]</scope>
    <source>
        <strain evidence="8">cv. TM-1</strain>
    </source>
</reference>
<dbReference type="GO" id="GO:0016020">
    <property type="term" value="C:membrane"/>
    <property type="evidence" value="ECO:0000318"/>
    <property type="project" value="GO_Central"/>
</dbReference>
<evidence type="ECO:0000313" key="8">
    <source>
        <dbReference type="Proteomes" id="UP000818029"/>
    </source>
</evidence>
<dbReference type="Pfam" id="PF01554">
    <property type="entry name" value="MatE"/>
    <property type="match status" value="2"/>
</dbReference>
<dbReference type="CDD" id="cd13132">
    <property type="entry name" value="MATE_eukaryotic"/>
    <property type="match status" value="1"/>
</dbReference>
<evidence type="ECO:0000256" key="4">
    <source>
        <dbReference type="ARBA" id="ARBA00022692"/>
    </source>
</evidence>
<accession>A0A1U8LGC5</accession>
<feature type="transmembrane region" description="Helical" evidence="7">
    <location>
        <begin position="53"/>
        <end position="79"/>
    </location>
</feature>
<dbReference type="RefSeq" id="XP_016713656.1">
    <property type="nucleotide sequence ID" value="XM_016858167.2"/>
</dbReference>
<gene>
    <name evidence="9" type="primary">LOC107927153</name>
</gene>
<comment type="subcellular location">
    <subcellularLocation>
        <location evidence="1">Membrane</location>
        <topology evidence="1">Multi-pass membrane protein</topology>
    </subcellularLocation>
</comment>
<feature type="transmembrane region" description="Helical" evidence="7">
    <location>
        <begin position="139"/>
        <end position="157"/>
    </location>
</feature>
<feature type="transmembrane region" description="Helical" evidence="7">
    <location>
        <begin position="402"/>
        <end position="421"/>
    </location>
</feature>
<dbReference type="OMA" id="WIVESAF"/>